<dbReference type="PANTHER" id="PTHR47270">
    <property type="entry name" value="PROTEIN MLP1-LIKE"/>
    <property type="match status" value="1"/>
</dbReference>
<proteinExistence type="predicted"/>
<keyword evidence="3" id="KW-1185">Reference proteome</keyword>
<feature type="non-terminal residue" evidence="2">
    <location>
        <position position="1"/>
    </location>
</feature>
<evidence type="ECO:0000313" key="2">
    <source>
        <dbReference type="EMBL" id="MCI31023.1"/>
    </source>
</evidence>
<sequence>QIEQLEESNKNLLAKVQNLEVTLEDKMQDIEYAKIPNNETLSDIEMEYERKLSAKEEEISSLKARLLESVPETCNAETASKNVGDADLLEQMEALKEKVQELEMDCNELTNENLELLFKLKEAKTNSKDGCASKDLLSDMLKDQSFSSFESESSN</sequence>
<dbReference type="AlphaFoldDB" id="A0A392R390"/>
<keyword evidence="1" id="KW-0175">Coiled coil</keyword>
<dbReference type="Proteomes" id="UP000265520">
    <property type="component" value="Unassembled WGS sequence"/>
</dbReference>
<reference evidence="2 3" key="1">
    <citation type="journal article" date="2018" name="Front. Plant Sci.">
        <title>Red Clover (Trifolium pratense) and Zigzag Clover (T. medium) - A Picture of Genomic Similarities and Differences.</title>
        <authorList>
            <person name="Dluhosova J."/>
            <person name="Istvanek J."/>
            <person name="Nedelnik J."/>
            <person name="Repkova J."/>
        </authorList>
    </citation>
    <scope>NUCLEOTIDE SEQUENCE [LARGE SCALE GENOMIC DNA]</scope>
    <source>
        <strain evidence="3">cv. 10/8</strain>
        <tissue evidence="2">Leaf</tissue>
    </source>
</reference>
<organism evidence="2 3">
    <name type="scientific">Trifolium medium</name>
    <dbReference type="NCBI Taxonomy" id="97028"/>
    <lineage>
        <taxon>Eukaryota</taxon>
        <taxon>Viridiplantae</taxon>
        <taxon>Streptophyta</taxon>
        <taxon>Embryophyta</taxon>
        <taxon>Tracheophyta</taxon>
        <taxon>Spermatophyta</taxon>
        <taxon>Magnoliopsida</taxon>
        <taxon>eudicotyledons</taxon>
        <taxon>Gunneridae</taxon>
        <taxon>Pentapetalae</taxon>
        <taxon>rosids</taxon>
        <taxon>fabids</taxon>
        <taxon>Fabales</taxon>
        <taxon>Fabaceae</taxon>
        <taxon>Papilionoideae</taxon>
        <taxon>50 kb inversion clade</taxon>
        <taxon>NPAAA clade</taxon>
        <taxon>Hologalegina</taxon>
        <taxon>IRL clade</taxon>
        <taxon>Trifolieae</taxon>
        <taxon>Trifolium</taxon>
    </lineage>
</organism>
<name>A0A392R390_9FABA</name>
<accession>A0A392R390</accession>
<evidence type="ECO:0000256" key="1">
    <source>
        <dbReference type="SAM" id="Coils"/>
    </source>
</evidence>
<protein>
    <submittedName>
        <fullName evidence="2">Myosin-9-like</fullName>
    </submittedName>
</protein>
<feature type="coiled-coil region" evidence="1">
    <location>
        <begin position="2"/>
        <end position="126"/>
    </location>
</feature>
<dbReference type="EMBL" id="LXQA010184051">
    <property type="protein sequence ID" value="MCI31023.1"/>
    <property type="molecule type" value="Genomic_DNA"/>
</dbReference>
<evidence type="ECO:0000313" key="3">
    <source>
        <dbReference type="Proteomes" id="UP000265520"/>
    </source>
</evidence>
<comment type="caution">
    <text evidence="2">The sequence shown here is derived from an EMBL/GenBank/DDBJ whole genome shotgun (WGS) entry which is preliminary data.</text>
</comment>
<feature type="non-terminal residue" evidence="2">
    <location>
        <position position="155"/>
    </location>
</feature>
<dbReference type="PANTHER" id="PTHR47270:SF3">
    <property type="entry name" value="HYPOTETICAL PROTEIN"/>
    <property type="match status" value="1"/>
</dbReference>